<keyword evidence="15" id="KW-1185">Reference proteome</keyword>
<dbReference type="InterPro" id="IPR004089">
    <property type="entry name" value="MCPsignal_dom"/>
</dbReference>
<dbReference type="InterPro" id="IPR029151">
    <property type="entry name" value="Sensor-like_sf"/>
</dbReference>
<evidence type="ECO:0000256" key="5">
    <source>
        <dbReference type="ARBA" id="ARBA00022692"/>
    </source>
</evidence>
<evidence type="ECO:0000256" key="2">
    <source>
        <dbReference type="ARBA" id="ARBA00022475"/>
    </source>
</evidence>
<dbReference type="SMART" id="SM00283">
    <property type="entry name" value="MA"/>
    <property type="match status" value="1"/>
</dbReference>
<evidence type="ECO:0000256" key="10">
    <source>
        <dbReference type="PROSITE-ProRule" id="PRU00284"/>
    </source>
</evidence>
<dbReference type="PRINTS" id="PR00260">
    <property type="entry name" value="CHEMTRNSDUCR"/>
</dbReference>
<dbReference type="PANTHER" id="PTHR32089:SF114">
    <property type="entry name" value="METHYL-ACCEPTING CHEMOTAXIS PROTEIN MCPB"/>
    <property type="match status" value="1"/>
</dbReference>
<evidence type="ECO:0000256" key="8">
    <source>
        <dbReference type="ARBA" id="ARBA00023224"/>
    </source>
</evidence>
<evidence type="ECO:0000256" key="11">
    <source>
        <dbReference type="SAM" id="Phobius"/>
    </source>
</evidence>
<evidence type="ECO:0000256" key="9">
    <source>
        <dbReference type="ARBA" id="ARBA00029447"/>
    </source>
</evidence>
<dbReference type="CDD" id="cd12913">
    <property type="entry name" value="PDC1_MCP_like"/>
    <property type="match status" value="1"/>
</dbReference>
<keyword evidence="6 11" id="KW-1133">Transmembrane helix</keyword>
<evidence type="ECO:0000256" key="6">
    <source>
        <dbReference type="ARBA" id="ARBA00022989"/>
    </source>
</evidence>
<dbReference type="PANTHER" id="PTHR32089">
    <property type="entry name" value="METHYL-ACCEPTING CHEMOTAXIS PROTEIN MCPB"/>
    <property type="match status" value="1"/>
</dbReference>
<keyword evidence="2" id="KW-1003">Cell membrane</keyword>
<comment type="similarity">
    <text evidence="9">Belongs to the methyl-accepting chemotaxis (MCP) protein family.</text>
</comment>
<evidence type="ECO:0000313" key="14">
    <source>
        <dbReference type="EMBL" id="MBD7985145.1"/>
    </source>
</evidence>
<sequence length="660" mass="71997">MFKSIKTKIIFTTIALFLIGILLMSFMINDQVKKRSVERVIGMSNSTVEQTTSSIENFLDQYTRGIGLFAQSKSIPLYTGKIGNTSQEKELVLELKDFLSVFPEASTAYYSTVDNKSAIYPEADLTNYDATSRPWFTKAIATPEKVQWSEPYIDNGTGDFVITASKAVSKNGKIIGVTGVDIMLTQLTNELSANKLPFDGYTILLDEQGVAISHPTKSGENLMDLPHIQEVFQNESGDVEFTDDDGHRKIDVYTTIPEFGWKVAAVFEKEKLMSMANEIRTSMIIIALITIIIVSVAMYIVIARIIKPIGTISSLMDSVATGDLTVQSDIKTKDEIGLLGDNFNKMIANMKGIIAVVSESAVNVRSNSENLSAVAEETNASSAQVAHAVSEIAEGASQSAEDAENVSERTEHLGDEINDINIKAGQMTDIAERTSIMNANGQKQMIEMKETFVSSGTKLRTMSEAITTLGDKVKAIGGVMETITEISAQTNLLALNASIEAARAGEHGKGFAVVADEVRKLAEQSSKATEDVKVTVLELQEESKLVAVEMNDTIDTFRTQGHVVEETETSFKDLSNLMNEMQLSIDSITQEIYNVTKNKDDVAMIVQTMAATSEETAAACEEVSASTEEQLHAIQSVTEAAETLTDLSEELTNTINQFKI</sequence>
<name>A0ABR8UAU0_9BACL</name>
<dbReference type="InterPro" id="IPR003660">
    <property type="entry name" value="HAMP_dom"/>
</dbReference>
<keyword evidence="5 11" id="KW-0812">Transmembrane</keyword>
<evidence type="ECO:0000256" key="3">
    <source>
        <dbReference type="ARBA" id="ARBA00022481"/>
    </source>
</evidence>
<dbReference type="RefSeq" id="WP_191694966.1">
    <property type="nucleotide sequence ID" value="NZ_JACSQN010000009.1"/>
</dbReference>
<dbReference type="PROSITE" id="PS50885">
    <property type="entry name" value="HAMP"/>
    <property type="match status" value="1"/>
</dbReference>
<dbReference type="Pfam" id="PF02743">
    <property type="entry name" value="dCache_1"/>
    <property type="match status" value="1"/>
</dbReference>
<evidence type="ECO:0000313" key="15">
    <source>
        <dbReference type="Proteomes" id="UP000626786"/>
    </source>
</evidence>
<organism evidence="14 15">
    <name type="scientific">Sporosarcina quadrami</name>
    <dbReference type="NCBI Taxonomy" id="2762234"/>
    <lineage>
        <taxon>Bacteria</taxon>
        <taxon>Bacillati</taxon>
        <taxon>Bacillota</taxon>
        <taxon>Bacilli</taxon>
        <taxon>Bacillales</taxon>
        <taxon>Caryophanaceae</taxon>
        <taxon>Sporosarcina</taxon>
    </lineage>
</organism>
<gene>
    <name evidence="14" type="ORF">H9649_11145</name>
</gene>
<dbReference type="SUPFAM" id="SSF103190">
    <property type="entry name" value="Sensory domain-like"/>
    <property type="match status" value="1"/>
</dbReference>
<evidence type="ECO:0000256" key="1">
    <source>
        <dbReference type="ARBA" id="ARBA00004651"/>
    </source>
</evidence>
<dbReference type="Gene3D" id="1.10.287.950">
    <property type="entry name" value="Methyl-accepting chemotaxis protein"/>
    <property type="match status" value="1"/>
</dbReference>
<feature type="domain" description="HAMP" evidence="13">
    <location>
        <begin position="303"/>
        <end position="355"/>
    </location>
</feature>
<dbReference type="Proteomes" id="UP000626786">
    <property type="component" value="Unassembled WGS sequence"/>
</dbReference>
<feature type="transmembrane region" description="Helical" evidence="11">
    <location>
        <begin position="9"/>
        <end position="28"/>
    </location>
</feature>
<protein>
    <submittedName>
        <fullName evidence="14">Methyl-accepting chemotaxis protein</fullName>
    </submittedName>
</protein>
<feature type="transmembrane region" description="Helical" evidence="11">
    <location>
        <begin position="283"/>
        <end position="306"/>
    </location>
</feature>
<dbReference type="SMART" id="SM00304">
    <property type="entry name" value="HAMP"/>
    <property type="match status" value="1"/>
</dbReference>
<evidence type="ECO:0000259" key="12">
    <source>
        <dbReference type="PROSITE" id="PS50111"/>
    </source>
</evidence>
<dbReference type="EMBL" id="JACSQN010000009">
    <property type="protein sequence ID" value="MBD7985145.1"/>
    <property type="molecule type" value="Genomic_DNA"/>
</dbReference>
<evidence type="ECO:0000256" key="7">
    <source>
        <dbReference type="ARBA" id="ARBA00023136"/>
    </source>
</evidence>
<dbReference type="InterPro" id="IPR033479">
    <property type="entry name" value="dCache_1"/>
</dbReference>
<dbReference type="Pfam" id="PF00015">
    <property type="entry name" value="MCPsignal"/>
    <property type="match status" value="1"/>
</dbReference>
<dbReference type="Gene3D" id="3.30.450.20">
    <property type="entry name" value="PAS domain"/>
    <property type="match status" value="2"/>
</dbReference>
<dbReference type="InterPro" id="IPR004090">
    <property type="entry name" value="Chemotax_Me-accpt_rcpt"/>
</dbReference>
<keyword evidence="4" id="KW-0145">Chemotaxis</keyword>
<evidence type="ECO:0000259" key="13">
    <source>
        <dbReference type="PROSITE" id="PS50885"/>
    </source>
</evidence>
<evidence type="ECO:0000256" key="4">
    <source>
        <dbReference type="ARBA" id="ARBA00022500"/>
    </source>
</evidence>
<dbReference type="SUPFAM" id="SSF58104">
    <property type="entry name" value="Methyl-accepting chemotaxis protein (MCP) signaling domain"/>
    <property type="match status" value="1"/>
</dbReference>
<proteinExistence type="inferred from homology"/>
<keyword evidence="3" id="KW-0488">Methylation</keyword>
<feature type="domain" description="Methyl-accepting transducer" evidence="12">
    <location>
        <begin position="374"/>
        <end position="624"/>
    </location>
</feature>
<keyword evidence="8 10" id="KW-0807">Transducer</keyword>
<accession>A0ABR8UAU0</accession>
<dbReference type="Pfam" id="PF00672">
    <property type="entry name" value="HAMP"/>
    <property type="match status" value="1"/>
</dbReference>
<dbReference type="CDD" id="cd18774">
    <property type="entry name" value="PDC2_HK_sensor"/>
    <property type="match status" value="1"/>
</dbReference>
<keyword evidence="7 11" id="KW-0472">Membrane</keyword>
<comment type="subcellular location">
    <subcellularLocation>
        <location evidence="1">Cell membrane</location>
        <topology evidence="1">Multi-pass membrane protein</topology>
    </subcellularLocation>
</comment>
<dbReference type="CDD" id="cd06225">
    <property type="entry name" value="HAMP"/>
    <property type="match status" value="1"/>
</dbReference>
<reference evidence="14 15" key="1">
    <citation type="submission" date="2020-08" db="EMBL/GenBank/DDBJ databases">
        <title>A Genomic Blueprint of the Chicken Gut Microbiome.</title>
        <authorList>
            <person name="Gilroy R."/>
            <person name="Ravi A."/>
            <person name="Getino M."/>
            <person name="Pursley I."/>
            <person name="Horton D.L."/>
            <person name="Alikhan N.-F."/>
            <person name="Baker D."/>
            <person name="Gharbi K."/>
            <person name="Hall N."/>
            <person name="Watson M."/>
            <person name="Adriaenssens E.M."/>
            <person name="Foster-Nyarko E."/>
            <person name="Jarju S."/>
            <person name="Secka A."/>
            <person name="Antonio M."/>
            <person name="Oren A."/>
            <person name="Chaudhuri R."/>
            <person name="La Ragione R.M."/>
            <person name="Hildebrand F."/>
            <person name="Pallen M.J."/>
        </authorList>
    </citation>
    <scope>NUCLEOTIDE SEQUENCE [LARGE SCALE GENOMIC DNA]</scope>
    <source>
        <strain evidence="14 15">Sa2YVA2</strain>
    </source>
</reference>
<dbReference type="PROSITE" id="PS50111">
    <property type="entry name" value="CHEMOTAXIS_TRANSDUC_2"/>
    <property type="match status" value="1"/>
</dbReference>
<comment type="caution">
    <text evidence="14">The sequence shown here is derived from an EMBL/GenBank/DDBJ whole genome shotgun (WGS) entry which is preliminary data.</text>
</comment>